<protein>
    <recommendedName>
        <fullName evidence="4">Lipoprotein</fullName>
    </recommendedName>
</protein>
<organism evidence="2 3">
    <name type="scientific">Bacteroides salyersiae</name>
    <dbReference type="NCBI Taxonomy" id="291644"/>
    <lineage>
        <taxon>Bacteria</taxon>
        <taxon>Pseudomonadati</taxon>
        <taxon>Bacteroidota</taxon>
        <taxon>Bacteroidia</taxon>
        <taxon>Bacteroidales</taxon>
        <taxon>Bacteroidaceae</taxon>
        <taxon>Bacteroides</taxon>
    </lineage>
</organism>
<comment type="caution">
    <text evidence="2">The sequence shown here is derived from an EMBL/GenBank/DDBJ whole genome shotgun (WGS) entry which is preliminary data.</text>
</comment>
<evidence type="ECO:0008006" key="4">
    <source>
        <dbReference type="Google" id="ProtNLM"/>
    </source>
</evidence>
<accession>A0A7J4XFZ7</accession>
<dbReference type="EMBL" id="VWMK01000017">
    <property type="protein sequence ID" value="KAA3761455.1"/>
    <property type="molecule type" value="Genomic_DNA"/>
</dbReference>
<gene>
    <name evidence="2" type="ORF">F3F73_16295</name>
</gene>
<dbReference type="AlphaFoldDB" id="A0A7J4XFZ7"/>
<dbReference type="Proteomes" id="UP000422221">
    <property type="component" value="Unassembled WGS sequence"/>
</dbReference>
<dbReference type="RefSeq" id="WP_130058736.1">
    <property type="nucleotide sequence ID" value="NZ_JADNPJ010000014.1"/>
</dbReference>
<sequence length="147" mass="17482">MKTKALKYFKSVLLVLAMVSLAACEVAIDGFYDDDNIGGGYYNKSRELCSRTWVRSYYNIDGYYCRQEIDFYLDRTGIDYIRVQYPNGGISENEYRFRWNWEDSSQSSLRMMYAPNDISYLDEVRIWGDQLTGYWDGWDNYVVFRGR</sequence>
<feature type="chain" id="PRO_5029504378" description="Lipoprotein" evidence="1">
    <location>
        <begin position="23"/>
        <end position="147"/>
    </location>
</feature>
<proteinExistence type="predicted"/>
<evidence type="ECO:0000313" key="2">
    <source>
        <dbReference type="EMBL" id="KAA3761455.1"/>
    </source>
</evidence>
<name>A0A7J4XFZ7_9BACE</name>
<reference evidence="2 3" key="1">
    <citation type="journal article" date="2019" name="Nat. Med.">
        <title>A library of human gut bacterial isolates paired with longitudinal multiomics data enables mechanistic microbiome research.</title>
        <authorList>
            <person name="Poyet M."/>
            <person name="Groussin M."/>
            <person name="Gibbons S.M."/>
            <person name="Avila-Pacheco J."/>
            <person name="Jiang X."/>
            <person name="Kearney S.M."/>
            <person name="Perrotta A.R."/>
            <person name="Berdy B."/>
            <person name="Zhao S."/>
            <person name="Lieberman T.D."/>
            <person name="Swanson P.K."/>
            <person name="Smith M."/>
            <person name="Roesemann S."/>
            <person name="Alexander J.E."/>
            <person name="Rich S.A."/>
            <person name="Livny J."/>
            <person name="Vlamakis H."/>
            <person name="Clish C."/>
            <person name="Bullock K."/>
            <person name="Deik A."/>
            <person name="Scott J."/>
            <person name="Pierce K.A."/>
            <person name="Xavier R.J."/>
            <person name="Alm E.J."/>
        </authorList>
    </citation>
    <scope>NUCLEOTIDE SEQUENCE [LARGE SCALE GENOMIC DNA]</scope>
    <source>
        <strain evidence="2 3">BIOML-A10</strain>
    </source>
</reference>
<evidence type="ECO:0000256" key="1">
    <source>
        <dbReference type="SAM" id="SignalP"/>
    </source>
</evidence>
<evidence type="ECO:0000313" key="3">
    <source>
        <dbReference type="Proteomes" id="UP000422221"/>
    </source>
</evidence>
<dbReference type="PROSITE" id="PS51257">
    <property type="entry name" value="PROKAR_LIPOPROTEIN"/>
    <property type="match status" value="1"/>
</dbReference>
<keyword evidence="1" id="KW-0732">Signal</keyword>
<feature type="signal peptide" evidence="1">
    <location>
        <begin position="1"/>
        <end position="22"/>
    </location>
</feature>